<dbReference type="Gene3D" id="1.10.1040.10">
    <property type="entry name" value="N-(1-d-carboxylethyl)-l-norvaline Dehydrogenase, domain 2"/>
    <property type="match status" value="1"/>
</dbReference>
<dbReference type="Proteomes" id="UP000305539">
    <property type="component" value="Unassembled WGS sequence"/>
</dbReference>
<evidence type="ECO:0000256" key="1">
    <source>
        <dbReference type="ARBA" id="ARBA00023002"/>
    </source>
</evidence>
<keyword evidence="1" id="KW-0560">Oxidoreductase</keyword>
<dbReference type="SUPFAM" id="SSF51182">
    <property type="entry name" value="RmlC-like cupins"/>
    <property type="match status" value="1"/>
</dbReference>
<dbReference type="GO" id="GO:0003857">
    <property type="term" value="F:(3S)-3-hydroxyacyl-CoA dehydrogenase (NAD+) activity"/>
    <property type="evidence" value="ECO:0007669"/>
    <property type="project" value="UniProtKB-EC"/>
</dbReference>
<dbReference type="InterPro" id="IPR006176">
    <property type="entry name" value="3-OHacyl-CoA_DH_NAD-bd"/>
</dbReference>
<comment type="caution">
    <text evidence="7">The sequence shown here is derived from an EMBL/GenBank/DDBJ whole genome shotgun (WGS) entry which is preliminary data.</text>
</comment>
<dbReference type="CDD" id="cd20302">
    <property type="entry name" value="cupin_DAD"/>
    <property type="match status" value="1"/>
</dbReference>
<organism evidence="7 8">
    <name type="scientific">Trinickia terrae</name>
    <dbReference type="NCBI Taxonomy" id="2571161"/>
    <lineage>
        <taxon>Bacteria</taxon>
        <taxon>Pseudomonadati</taxon>
        <taxon>Pseudomonadota</taxon>
        <taxon>Betaproteobacteria</taxon>
        <taxon>Burkholderiales</taxon>
        <taxon>Burkholderiaceae</taxon>
        <taxon>Trinickia</taxon>
    </lineage>
</organism>
<evidence type="ECO:0000259" key="5">
    <source>
        <dbReference type="Pfam" id="PF02737"/>
    </source>
</evidence>
<evidence type="ECO:0000256" key="2">
    <source>
        <dbReference type="ARBA" id="ARBA00023027"/>
    </source>
</evidence>
<keyword evidence="2" id="KW-0520">NAD</keyword>
<feature type="domain" description="ChrR-like cupin" evidence="6">
    <location>
        <begin position="42"/>
        <end position="131"/>
    </location>
</feature>
<gene>
    <name evidence="7" type="ORF">FAZ69_29410</name>
</gene>
<protein>
    <submittedName>
        <fullName evidence="7">Cupin domain-containing protein</fullName>
    </submittedName>
</protein>
<accession>A0A4U1HGJ0</accession>
<dbReference type="InterPro" id="IPR013328">
    <property type="entry name" value="6PGD_dom2"/>
</dbReference>
<dbReference type="Pfam" id="PF00725">
    <property type="entry name" value="3HCDH"/>
    <property type="match status" value="1"/>
</dbReference>
<dbReference type="Pfam" id="PF02737">
    <property type="entry name" value="3HCDH_N"/>
    <property type="match status" value="1"/>
</dbReference>
<name>A0A4U1HGJ0_9BURK</name>
<dbReference type="OrthoDB" id="564955at2"/>
<dbReference type="SUPFAM" id="SSF48179">
    <property type="entry name" value="6-phosphogluconate dehydrogenase C-terminal domain-like"/>
    <property type="match status" value="1"/>
</dbReference>
<dbReference type="SUPFAM" id="SSF51735">
    <property type="entry name" value="NAD(P)-binding Rossmann-fold domains"/>
    <property type="match status" value="1"/>
</dbReference>
<dbReference type="GO" id="GO:0006635">
    <property type="term" value="P:fatty acid beta-oxidation"/>
    <property type="evidence" value="ECO:0007669"/>
    <property type="project" value="TreeGrafter"/>
</dbReference>
<evidence type="ECO:0000256" key="3">
    <source>
        <dbReference type="ARBA" id="ARBA00049556"/>
    </source>
</evidence>
<reference evidence="7 8" key="1">
    <citation type="submission" date="2019-04" db="EMBL/GenBank/DDBJ databases">
        <title>Trinickia sp. 7GSK02, isolated from subtropical forest soil.</title>
        <authorList>
            <person name="Gao Z.-H."/>
            <person name="Qiu L.-H."/>
        </authorList>
    </citation>
    <scope>NUCLEOTIDE SEQUENCE [LARGE SCALE GENOMIC DNA]</scope>
    <source>
        <strain evidence="7 8">7GSK02</strain>
    </source>
</reference>
<dbReference type="Gene3D" id="3.40.50.720">
    <property type="entry name" value="NAD(P)-binding Rossmann-like Domain"/>
    <property type="match status" value="1"/>
</dbReference>
<dbReference type="PANTHER" id="PTHR43561:SF3">
    <property type="entry name" value="HYDROXYACYL-COENZYME A DEHYDROGENASE, MITOCHONDRIAL"/>
    <property type="match status" value="1"/>
</dbReference>
<dbReference type="RefSeq" id="WP_136898611.1">
    <property type="nucleotide sequence ID" value="NZ_SWJE01000021.1"/>
</dbReference>
<dbReference type="InterPro" id="IPR052242">
    <property type="entry name" value="Mito_3-hydroxyacyl-CoA_DH"/>
</dbReference>
<dbReference type="InterPro" id="IPR036291">
    <property type="entry name" value="NAD(P)-bd_dom_sf"/>
</dbReference>
<dbReference type="InterPro" id="IPR008927">
    <property type="entry name" value="6-PGluconate_DH-like_C_sf"/>
</dbReference>
<keyword evidence="8" id="KW-1185">Reference proteome</keyword>
<dbReference type="InterPro" id="IPR014710">
    <property type="entry name" value="RmlC-like_jellyroll"/>
</dbReference>
<proteinExistence type="predicted"/>
<dbReference type="AlphaFoldDB" id="A0A4U1HGJ0"/>
<dbReference type="GO" id="GO:0070403">
    <property type="term" value="F:NAD+ binding"/>
    <property type="evidence" value="ECO:0007669"/>
    <property type="project" value="InterPro"/>
</dbReference>
<feature type="domain" description="3-hydroxyacyl-CoA dehydrogenase NAD binding" evidence="5">
    <location>
        <begin position="178"/>
        <end position="299"/>
    </location>
</feature>
<dbReference type="InterPro" id="IPR006108">
    <property type="entry name" value="3HC_DH_C"/>
</dbReference>
<feature type="domain" description="3-hydroxyacyl-CoA dehydrogenase C-terminal" evidence="4">
    <location>
        <begin position="305"/>
        <end position="403"/>
    </location>
</feature>
<dbReference type="EMBL" id="SWJE01000021">
    <property type="protein sequence ID" value="TKC80175.1"/>
    <property type="molecule type" value="Genomic_DNA"/>
</dbReference>
<dbReference type="Pfam" id="PF12973">
    <property type="entry name" value="Cupin_7"/>
    <property type="match status" value="1"/>
</dbReference>
<dbReference type="Gene3D" id="2.60.120.10">
    <property type="entry name" value="Jelly Rolls"/>
    <property type="match status" value="1"/>
</dbReference>
<dbReference type="InterPro" id="IPR011051">
    <property type="entry name" value="RmlC_Cupin_sf"/>
</dbReference>
<evidence type="ECO:0000313" key="8">
    <source>
        <dbReference type="Proteomes" id="UP000305539"/>
    </source>
</evidence>
<sequence>MRTGHIGASPFIIQPETPSMNAEATQVLNDVSAIDTVHIGGKATPWIPFAPINDNIQLKYFKINPITGEVVLLMKAAKGEGAHIHRHTGTVMVYTLSGRWKYDQHDWVAEAGDFVFEPSESSHSFTNLSDDANGMALVVSTGELHFLNEDGNVTHVETWRTALSRYRDYCKHHQVPEIDLIEATLARIESHIDLASAVAHADLVIEAIPEDLAIKQAFYHALSAVAPAGSIFASNSSTLVPSQFAMFTDRPERVLSLHFAHEVWKHNIAEIMGHAGTDPAVFARMVQFAHRIGMVPLPLRKEQPGYLLNTMLVPMLIAALGLLVSEVADVQTIDKAWMIAKGDRIGPFGILDGIGMATVYNVTRALAERTGDSTHRRIAEYVKTHFIDTGYLGESAGRGFYQYPHPGFQNPTFVAA</sequence>
<dbReference type="PANTHER" id="PTHR43561">
    <property type="match status" value="1"/>
</dbReference>
<dbReference type="InterPro" id="IPR025979">
    <property type="entry name" value="ChrR-like_cupin_dom"/>
</dbReference>
<evidence type="ECO:0000259" key="4">
    <source>
        <dbReference type="Pfam" id="PF00725"/>
    </source>
</evidence>
<comment type="catalytic activity">
    <reaction evidence="3">
        <text>a (3S)-3-hydroxyacyl-CoA + NAD(+) = a 3-oxoacyl-CoA + NADH + H(+)</text>
        <dbReference type="Rhea" id="RHEA:22432"/>
        <dbReference type="ChEBI" id="CHEBI:15378"/>
        <dbReference type="ChEBI" id="CHEBI:57318"/>
        <dbReference type="ChEBI" id="CHEBI:57540"/>
        <dbReference type="ChEBI" id="CHEBI:57945"/>
        <dbReference type="ChEBI" id="CHEBI:90726"/>
        <dbReference type="EC" id="1.1.1.35"/>
    </reaction>
</comment>
<evidence type="ECO:0000259" key="6">
    <source>
        <dbReference type="Pfam" id="PF12973"/>
    </source>
</evidence>
<evidence type="ECO:0000313" key="7">
    <source>
        <dbReference type="EMBL" id="TKC80175.1"/>
    </source>
</evidence>